<dbReference type="InterPro" id="IPR001486">
    <property type="entry name" value="Hemoglobin_trunc"/>
</dbReference>
<keyword evidence="2" id="KW-0349">Heme</keyword>
<evidence type="ECO:0000256" key="3">
    <source>
        <dbReference type="ARBA" id="ARBA00022723"/>
    </source>
</evidence>
<dbReference type="Pfam" id="PF01152">
    <property type="entry name" value="Bac_globin"/>
    <property type="match status" value="1"/>
</dbReference>
<gene>
    <name evidence="5" type="ORF">FUA24_06700</name>
</gene>
<keyword evidence="3" id="KW-0479">Metal-binding</keyword>
<dbReference type="GO" id="GO:0046872">
    <property type="term" value="F:metal ion binding"/>
    <property type="evidence" value="ECO:0007669"/>
    <property type="project" value="UniProtKB-KW"/>
</dbReference>
<reference evidence="5 6" key="1">
    <citation type="submission" date="2019-08" db="EMBL/GenBank/DDBJ databases">
        <title>Seonamhaeicola sediminis sp. nov., isolated from marine sediment.</title>
        <authorList>
            <person name="Cao W.R."/>
        </authorList>
    </citation>
    <scope>NUCLEOTIDE SEQUENCE [LARGE SCALE GENOMIC DNA]</scope>
    <source>
        <strain evidence="5 6">B011</strain>
    </source>
</reference>
<protein>
    <submittedName>
        <fullName evidence="5">Group III truncated hemoglobin</fullName>
    </submittedName>
</protein>
<organism evidence="5 6">
    <name type="scientific">Seonamhaeicola marinus</name>
    <dbReference type="NCBI Taxonomy" id="1912246"/>
    <lineage>
        <taxon>Bacteria</taxon>
        <taxon>Pseudomonadati</taxon>
        <taxon>Bacteroidota</taxon>
        <taxon>Flavobacteriia</taxon>
        <taxon>Flavobacteriales</taxon>
        <taxon>Flavobacteriaceae</taxon>
    </lineage>
</organism>
<evidence type="ECO:0000256" key="4">
    <source>
        <dbReference type="ARBA" id="ARBA00023004"/>
    </source>
</evidence>
<evidence type="ECO:0000256" key="1">
    <source>
        <dbReference type="ARBA" id="ARBA00022448"/>
    </source>
</evidence>
<dbReference type="GO" id="GO:0020037">
    <property type="term" value="F:heme binding"/>
    <property type="evidence" value="ECO:0007669"/>
    <property type="project" value="InterPro"/>
</dbReference>
<name>A0A5D0IN90_9FLAO</name>
<dbReference type="OrthoDB" id="25954at2"/>
<dbReference type="AlphaFoldDB" id="A0A5D0IN90"/>
<dbReference type="RefSeq" id="WP_148540824.1">
    <property type="nucleotide sequence ID" value="NZ_VSDQ01000409.1"/>
</dbReference>
<dbReference type="EMBL" id="VSDQ01000409">
    <property type="protein sequence ID" value="TYA84330.1"/>
    <property type="molecule type" value="Genomic_DNA"/>
</dbReference>
<sequence length="128" mass="15127">MEKTEITSIDDIKLMVDSFYTKIRRDSQIAYVFENEIENDWANHLSKMYKFWQTVLFHKKAYRGSPLKPHLDLPIKPEHFGIWLKHFEGTVNNLFIGDIAENAIDKARKMAQMFQLKISTYKSLSNDI</sequence>
<dbReference type="Gene3D" id="1.10.490.10">
    <property type="entry name" value="Globins"/>
    <property type="match status" value="1"/>
</dbReference>
<dbReference type="SUPFAM" id="SSF46458">
    <property type="entry name" value="Globin-like"/>
    <property type="match status" value="1"/>
</dbReference>
<dbReference type="GO" id="GO:0019825">
    <property type="term" value="F:oxygen binding"/>
    <property type="evidence" value="ECO:0007669"/>
    <property type="project" value="InterPro"/>
</dbReference>
<evidence type="ECO:0000313" key="5">
    <source>
        <dbReference type="EMBL" id="TYA84330.1"/>
    </source>
</evidence>
<keyword evidence="1" id="KW-0813">Transport</keyword>
<evidence type="ECO:0000256" key="2">
    <source>
        <dbReference type="ARBA" id="ARBA00022617"/>
    </source>
</evidence>
<evidence type="ECO:0000313" key="6">
    <source>
        <dbReference type="Proteomes" id="UP000323930"/>
    </source>
</evidence>
<keyword evidence="4" id="KW-0408">Iron</keyword>
<dbReference type="InterPro" id="IPR009050">
    <property type="entry name" value="Globin-like_sf"/>
</dbReference>
<accession>A0A5D0IN90</accession>
<proteinExistence type="predicted"/>
<dbReference type="InterPro" id="IPR012292">
    <property type="entry name" value="Globin/Proto"/>
</dbReference>
<comment type="caution">
    <text evidence="5">The sequence shown here is derived from an EMBL/GenBank/DDBJ whole genome shotgun (WGS) entry which is preliminary data.</text>
</comment>
<dbReference type="Proteomes" id="UP000323930">
    <property type="component" value="Unassembled WGS sequence"/>
</dbReference>
<keyword evidence="6" id="KW-1185">Reference proteome</keyword>
<dbReference type="CDD" id="cd08916">
    <property type="entry name" value="TrHb3_P"/>
    <property type="match status" value="1"/>
</dbReference>